<evidence type="ECO:0000256" key="1">
    <source>
        <dbReference type="ARBA" id="ARBA00001947"/>
    </source>
</evidence>
<feature type="compositionally biased region" description="Low complexity" evidence="4">
    <location>
        <begin position="107"/>
        <end position="116"/>
    </location>
</feature>
<comment type="cofactor">
    <cofactor evidence="1">
        <name>Zn(2+)</name>
        <dbReference type="ChEBI" id="CHEBI:29105"/>
    </cofactor>
</comment>
<protein>
    <recommendedName>
        <fullName evidence="5">Cobalamin-independent methionine synthase MetE C-terminal/archaeal domain-containing protein</fullName>
    </recommendedName>
</protein>
<dbReference type="GO" id="GO:0009086">
    <property type="term" value="P:methionine biosynthetic process"/>
    <property type="evidence" value="ECO:0007669"/>
    <property type="project" value="InterPro"/>
</dbReference>
<dbReference type="PANTHER" id="PTHR30519">
    <property type="entry name" value="5-METHYLTETRAHYDROPTEROYLTRIGLUTAMATE--HOMOCYSTEINE METHYLTRANSFERASE"/>
    <property type="match status" value="1"/>
</dbReference>
<dbReference type="Pfam" id="PF01717">
    <property type="entry name" value="Meth_synt_2"/>
    <property type="match status" value="1"/>
</dbReference>
<reference evidence="6" key="2">
    <citation type="submission" date="2020-09" db="EMBL/GenBank/DDBJ databases">
        <authorList>
            <person name="Sun Q."/>
            <person name="Ohkuma M."/>
        </authorList>
    </citation>
    <scope>NUCLEOTIDE SEQUENCE</scope>
    <source>
        <strain evidence="6">JCM 3172</strain>
    </source>
</reference>
<dbReference type="InterPro" id="IPR002629">
    <property type="entry name" value="Met_Synth_C/arc"/>
</dbReference>
<evidence type="ECO:0000313" key="6">
    <source>
        <dbReference type="EMBL" id="GGT33345.1"/>
    </source>
</evidence>
<dbReference type="InterPro" id="IPR038071">
    <property type="entry name" value="UROD/MetE-like_sf"/>
</dbReference>
<evidence type="ECO:0000259" key="5">
    <source>
        <dbReference type="Pfam" id="PF01717"/>
    </source>
</evidence>
<gene>
    <name evidence="6" type="ORF">GCM10014713_28610</name>
</gene>
<feature type="compositionally biased region" description="Pro residues" evidence="4">
    <location>
        <begin position="117"/>
        <end position="128"/>
    </location>
</feature>
<keyword evidence="3" id="KW-0862">Zinc</keyword>
<dbReference type="SUPFAM" id="SSF51726">
    <property type="entry name" value="UROD/MetE-like"/>
    <property type="match status" value="1"/>
</dbReference>
<evidence type="ECO:0000313" key="7">
    <source>
        <dbReference type="Proteomes" id="UP000619486"/>
    </source>
</evidence>
<comment type="caution">
    <text evidence="6">The sequence shown here is derived from an EMBL/GenBank/DDBJ whole genome shotgun (WGS) entry which is preliminary data.</text>
</comment>
<keyword evidence="2" id="KW-0479">Metal-binding</keyword>
<sequence length="179" mass="19825">MQLVRTRPATSGVQPDIQIHTHMCYAEFGDIVQAIDGLDADVISLEAARSHVQVAHAVADHGYPREAVPGVWDIHSPRVPAVEEATARLRKGLEAIPAERRWIHQAAARRPAGGWRPRPPWRTSPPPARSATSCPSPDPSHPRGRPRPLWRVAQVWVWRGCGRFCDASVRQATAERGSR</sequence>
<evidence type="ECO:0000256" key="4">
    <source>
        <dbReference type="SAM" id="MobiDB-lite"/>
    </source>
</evidence>
<dbReference type="GO" id="GO:0008270">
    <property type="term" value="F:zinc ion binding"/>
    <property type="evidence" value="ECO:0007669"/>
    <property type="project" value="InterPro"/>
</dbReference>
<organism evidence="6 7">
    <name type="scientific">Streptomyces purpureus</name>
    <dbReference type="NCBI Taxonomy" id="1951"/>
    <lineage>
        <taxon>Bacteria</taxon>
        <taxon>Bacillati</taxon>
        <taxon>Actinomycetota</taxon>
        <taxon>Actinomycetes</taxon>
        <taxon>Kitasatosporales</taxon>
        <taxon>Streptomycetaceae</taxon>
        <taxon>Streptomyces</taxon>
    </lineage>
</organism>
<evidence type="ECO:0000256" key="3">
    <source>
        <dbReference type="ARBA" id="ARBA00022833"/>
    </source>
</evidence>
<keyword evidence="7" id="KW-1185">Reference proteome</keyword>
<dbReference type="GO" id="GO:0003871">
    <property type="term" value="F:5-methyltetrahydropteroyltriglutamate-homocysteine S-methyltransferase activity"/>
    <property type="evidence" value="ECO:0007669"/>
    <property type="project" value="InterPro"/>
</dbReference>
<feature type="region of interest" description="Disordered" evidence="4">
    <location>
        <begin position="107"/>
        <end position="146"/>
    </location>
</feature>
<dbReference type="AlphaFoldDB" id="A0A918H3V5"/>
<name>A0A918H3V5_9ACTN</name>
<evidence type="ECO:0000256" key="2">
    <source>
        <dbReference type="ARBA" id="ARBA00022723"/>
    </source>
</evidence>
<accession>A0A918H3V5</accession>
<dbReference type="EMBL" id="BMQQ01000009">
    <property type="protein sequence ID" value="GGT33345.1"/>
    <property type="molecule type" value="Genomic_DNA"/>
</dbReference>
<feature type="domain" description="Cobalamin-independent methionine synthase MetE C-terminal/archaeal" evidence="5">
    <location>
        <begin position="9"/>
        <end position="104"/>
    </location>
</feature>
<proteinExistence type="predicted"/>
<dbReference type="Gene3D" id="3.20.20.210">
    <property type="match status" value="1"/>
</dbReference>
<dbReference type="Proteomes" id="UP000619486">
    <property type="component" value="Unassembled WGS sequence"/>
</dbReference>
<reference evidence="6" key="1">
    <citation type="journal article" date="2014" name="Int. J. Syst. Evol. Microbiol.">
        <title>Complete genome sequence of Corynebacterium casei LMG S-19264T (=DSM 44701T), isolated from a smear-ripened cheese.</title>
        <authorList>
            <consortium name="US DOE Joint Genome Institute (JGI-PGF)"/>
            <person name="Walter F."/>
            <person name="Albersmeier A."/>
            <person name="Kalinowski J."/>
            <person name="Ruckert C."/>
        </authorList>
    </citation>
    <scope>NUCLEOTIDE SEQUENCE</scope>
    <source>
        <strain evidence="6">JCM 3172</strain>
    </source>
</reference>